<evidence type="ECO:0000256" key="1">
    <source>
        <dbReference type="SAM" id="MobiDB-lite"/>
    </source>
</evidence>
<gene>
    <name evidence="2" type="ORF">WAZ07_20370</name>
</gene>
<feature type="region of interest" description="Disordered" evidence="1">
    <location>
        <begin position="23"/>
        <end position="42"/>
    </location>
</feature>
<dbReference type="RefSeq" id="WP_090917193.1">
    <property type="nucleotide sequence ID" value="NZ_JBAWSX010000015.1"/>
</dbReference>
<protein>
    <recommendedName>
        <fullName evidence="4">Lipoprotein</fullName>
    </recommendedName>
</protein>
<evidence type="ECO:0008006" key="4">
    <source>
        <dbReference type="Google" id="ProtNLM"/>
    </source>
</evidence>
<accession>A0ABU8FPE9</accession>
<name>A0ABU8FPE9_9BACI</name>
<dbReference type="Proteomes" id="UP001372526">
    <property type="component" value="Unassembled WGS sequence"/>
</dbReference>
<dbReference type="PROSITE" id="PS51257">
    <property type="entry name" value="PROKAR_LIPOPROTEIN"/>
    <property type="match status" value="1"/>
</dbReference>
<organism evidence="2 3">
    <name type="scientific">Bacillus bruguierae</name>
    <dbReference type="NCBI Taxonomy" id="3127667"/>
    <lineage>
        <taxon>Bacteria</taxon>
        <taxon>Bacillati</taxon>
        <taxon>Bacillota</taxon>
        <taxon>Bacilli</taxon>
        <taxon>Bacillales</taxon>
        <taxon>Bacillaceae</taxon>
        <taxon>Bacillus</taxon>
    </lineage>
</organism>
<reference evidence="2 3" key="1">
    <citation type="submission" date="2024-01" db="EMBL/GenBank/DDBJ databases">
        <title>Seven novel Bacillus-like species.</title>
        <authorList>
            <person name="Liu G."/>
        </authorList>
    </citation>
    <scope>NUCLEOTIDE SEQUENCE [LARGE SCALE GENOMIC DNA]</scope>
    <source>
        <strain evidence="2 3">FJAT-51639</strain>
    </source>
</reference>
<comment type="caution">
    <text evidence="2">The sequence shown here is derived from an EMBL/GenBank/DDBJ whole genome shotgun (WGS) entry which is preliminary data.</text>
</comment>
<feature type="compositionally biased region" description="Basic and acidic residues" evidence="1">
    <location>
        <begin position="24"/>
        <end position="42"/>
    </location>
</feature>
<sequence>MKQKAWGAILLSSALLLTGCTSNKETKQETKEKVEQTNHKEDNPEDLKVYQSVHSQYEEKINKEVNEAMKLWKEAEEKSGKAMKLPRFKEEVQKLTDNTLADIENVRKEIRVPKSKERENELYAGFLNETEQAMKKLERVAKEENSSFIRDIEVHLSTAVNYYDRFKKEEKSAK</sequence>
<proteinExistence type="predicted"/>
<dbReference type="EMBL" id="JBAWSX010000015">
    <property type="protein sequence ID" value="MEI4803570.1"/>
    <property type="molecule type" value="Genomic_DNA"/>
</dbReference>
<keyword evidence="3" id="KW-1185">Reference proteome</keyword>
<evidence type="ECO:0000313" key="3">
    <source>
        <dbReference type="Proteomes" id="UP001372526"/>
    </source>
</evidence>
<evidence type="ECO:0000313" key="2">
    <source>
        <dbReference type="EMBL" id="MEI4803570.1"/>
    </source>
</evidence>